<gene>
    <name evidence="10" type="ORF">QNJ86_11940</name>
</gene>
<feature type="transmembrane region" description="Helical" evidence="8">
    <location>
        <begin position="189"/>
        <end position="209"/>
    </location>
</feature>
<feature type="transmembrane region" description="Helical" evidence="8">
    <location>
        <begin position="159"/>
        <end position="177"/>
    </location>
</feature>
<feature type="transmembrane region" description="Helical" evidence="8">
    <location>
        <begin position="470"/>
        <end position="495"/>
    </location>
</feature>
<accession>A0ABT7DPP3</accession>
<organism evidence="10 11">
    <name type="scientific">Gordonibacter faecis</name>
    <dbReference type="NCBI Taxonomy" id="3047475"/>
    <lineage>
        <taxon>Bacteria</taxon>
        <taxon>Bacillati</taxon>
        <taxon>Actinomycetota</taxon>
        <taxon>Coriobacteriia</taxon>
        <taxon>Eggerthellales</taxon>
        <taxon>Eggerthellaceae</taxon>
        <taxon>Gordonibacter</taxon>
    </lineage>
</organism>
<dbReference type="RefSeq" id="WP_283832862.1">
    <property type="nucleotide sequence ID" value="NZ_JASJEU010000023.1"/>
</dbReference>
<dbReference type="InterPro" id="IPR020846">
    <property type="entry name" value="MFS_dom"/>
</dbReference>
<dbReference type="PROSITE" id="PS50850">
    <property type="entry name" value="MFS"/>
    <property type="match status" value="1"/>
</dbReference>
<name>A0ABT7DPP3_9ACTN</name>
<reference evidence="10 11" key="1">
    <citation type="submission" date="2023-05" db="EMBL/GenBank/DDBJ databases">
        <title>Gordonibacter KGMB12511T sp. nov., isolated from faeces of healthy Korean.</title>
        <authorList>
            <person name="Kim H.S."/>
            <person name="Kim J.-S."/>
            <person name="Suh M.K."/>
            <person name="Eom M.K."/>
            <person name="Do H.E."/>
            <person name="Lee J.-S."/>
        </authorList>
    </citation>
    <scope>NUCLEOTIDE SEQUENCE [LARGE SCALE GENOMIC DNA]</scope>
    <source>
        <strain evidence="10 11">KGMB12511</strain>
    </source>
</reference>
<dbReference type="SUPFAM" id="SSF103473">
    <property type="entry name" value="MFS general substrate transporter"/>
    <property type="match status" value="2"/>
</dbReference>
<proteinExistence type="predicted"/>
<evidence type="ECO:0000313" key="11">
    <source>
        <dbReference type="Proteomes" id="UP001232750"/>
    </source>
</evidence>
<feature type="transmembrane region" description="Helical" evidence="8">
    <location>
        <begin position="420"/>
        <end position="438"/>
    </location>
</feature>
<feature type="transmembrane region" description="Helical" evidence="8">
    <location>
        <begin position="121"/>
        <end position="139"/>
    </location>
</feature>
<feature type="transmembrane region" description="Helical" evidence="8">
    <location>
        <begin position="338"/>
        <end position="359"/>
    </location>
</feature>
<dbReference type="PANTHER" id="PTHR23501:SF197">
    <property type="entry name" value="COMD"/>
    <property type="match status" value="1"/>
</dbReference>
<evidence type="ECO:0000256" key="1">
    <source>
        <dbReference type="ARBA" id="ARBA00004651"/>
    </source>
</evidence>
<evidence type="ECO:0000256" key="7">
    <source>
        <dbReference type="SAM" id="MobiDB-lite"/>
    </source>
</evidence>
<feature type="domain" description="Major facilitator superfamily (MFS) profile" evidence="9">
    <location>
        <begin position="125"/>
        <end position="603"/>
    </location>
</feature>
<keyword evidence="2" id="KW-0813">Transport</keyword>
<dbReference type="Gene3D" id="1.20.1720.10">
    <property type="entry name" value="Multidrug resistance protein D"/>
    <property type="match status" value="1"/>
</dbReference>
<dbReference type="Proteomes" id="UP001232750">
    <property type="component" value="Unassembled WGS sequence"/>
</dbReference>
<feature type="transmembrane region" description="Helical" evidence="8">
    <location>
        <begin position="379"/>
        <end position="400"/>
    </location>
</feature>
<comment type="subcellular location">
    <subcellularLocation>
        <location evidence="1">Cell membrane</location>
        <topology evidence="1">Multi-pass membrane protein</topology>
    </subcellularLocation>
</comment>
<comment type="caution">
    <text evidence="10">The sequence shown here is derived from an EMBL/GenBank/DDBJ whole genome shotgun (WGS) entry which is preliminary data.</text>
</comment>
<feature type="transmembrane region" description="Helical" evidence="8">
    <location>
        <begin position="576"/>
        <end position="598"/>
    </location>
</feature>
<keyword evidence="6 8" id="KW-0472">Membrane</keyword>
<dbReference type="EMBL" id="JASJEU010000023">
    <property type="protein sequence ID" value="MDJ1651514.1"/>
    <property type="molecule type" value="Genomic_DNA"/>
</dbReference>
<evidence type="ECO:0000256" key="4">
    <source>
        <dbReference type="ARBA" id="ARBA00022692"/>
    </source>
</evidence>
<evidence type="ECO:0000256" key="8">
    <source>
        <dbReference type="SAM" id="Phobius"/>
    </source>
</evidence>
<feature type="transmembrane region" description="Helical" evidence="8">
    <location>
        <begin position="248"/>
        <end position="270"/>
    </location>
</feature>
<feature type="region of interest" description="Disordered" evidence="7">
    <location>
        <begin position="1"/>
        <end position="116"/>
    </location>
</feature>
<evidence type="ECO:0000259" key="9">
    <source>
        <dbReference type="PROSITE" id="PS50850"/>
    </source>
</evidence>
<dbReference type="InterPro" id="IPR011701">
    <property type="entry name" value="MFS"/>
</dbReference>
<evidence type="ECO:0000256" key="5">
    <source>
        <dbReference type="ARBA" id="ARBA00022989"/>
    </source>
</evidence>
<protein>
    <submittedName>
        <fullName evidence="10">MDR family MFS transporter</fullName>
    </submittedName>
</protein>
<dbReference type="InterPro" id="IPR036259">
    <property type="entry name" value="MFS_trans_sf"/>
</dbReference>
<keyword evidence="11" id="KW-1185">Reference proteome</keyword>
<dbReference type="Gene3D" id="1.20.1250.20">
    <property type="entry name" value="MFS general substrate transporter like domains"/>
    <property type="match status" value="1"/>
</dbReference>
<feature type="transmembrane region" description="Helical" evidence="8">
    <location>
        <begin position="276"/>
        <end position="298"/>
    </location>
</feature>
<feature type="transmembrane region" description="Helical" evidence="8">
    <location>
        <begin position="310"/>
        <end position="332"/>
    </location>
</feature>
<feature type="transmembrane region" description="Helical" evidence="8">
    <location>
        <begin position="445"/>
        <end position="464"/>
    </location>
</feature>
<evidence type="ECO:0000256" key="2">
    <source>
        <dbReference type="ARBA" id="ARBA00022448"/>
    </source>
</evidence>
<dbReference type="PANTHER" id="PTHR23501">
    <property type="entry name" value="MAJOR FACILITATOR SUPERFAMILY"/>
    <property type="match status" value="1"/>
</dbReference>
<evidence type="ECO:0000256" key="6">
    <source>
        <dbReference type="ARBA" id="ARBA00023136"/>
    </source>
</evidence>
<evidence type="ECO:0000256" key="3">
    <source>
        <dbReference type="ARBA" id="ARBA00022475"/>
    </source>
</evidence>
<dbReference type="PRINTS" id="PR01036">
    <property type="entry name" value="TCRTETB"/>
</dbReference>
<sequence length="618" mass="65172">MEGVDRTGSTAADEARVREAAEPNTTTEPNKVANMLLTGAPPAADPAAGTVANMPPREPSTSAPAPATQPAPTPAPASASTSTHETRAERRAARRAAKLAADTARQGDVPPNDAAPERKRGVAAVFAGLLLAMFVSTLSETVTATALPTIVGDLGGVDHMQWVTTAYILASTIMMPIYGKLGDLFGRKYLFIVALSIFIIGSATCGLAPSMDGLIAGRAVEGLGGGGLIILAQATIADIIPPRQRGKYMGVMGSVFAVSTVVGPLLGGWFVQVTGWRWLFAFNIPLAVLAIAAVAFFLTNPQRRDNRPPVDVLGMMSMAVSVSSLVLATAWGGTLFPWLSWQILGLFALFVVAAVVFVLVERRAQEPIIPMLLFKNRNFVVCTLTGMFIMIGMMGTVSYLPTYFQIVDGLAPEQAGLMTFPMMAGVLLTAVGTGFLATKTGRYKWMPIASCVVAAGGFLLLSRLTPDTSLLMTGVYLFVLGFGIGLGQQILVLIVQNEFPHAIVGTATAANNFFRQIGSTLGASLVGALFTSRLAADLAAQLPRVDNISMNRITPDFVDHLSGPTRDIITTAYSDALVPIFLYVVPLLAVGFILMLTLKENPLATNVNHTGHPADDAL</sequence>
<keyword evidence="3" id="KW-1003">Cell membrane</keyword>
<dbReference type="Pfam" id="PF07690">
    <property type="entry name" value="MFS_1"/>
    <property type="match status" value="2"/>
</dbReference>
<evidence type="ECO:0000313" key="10">
    <source>
        <dbReference type="EMBL" id="MDJ1651514.1"/>
    </source>
</evidence>
<dbReference type="NCBIfam" id="TIGR00711">
    <property type="entry name" value="efflux_EmrB"/>
    <property type="match status" value="1"/>
</dbReference>
<keyword evidence="5 8" id="KW-1133">Transmembrane helix</keyword>
<keyword evidence="4 8" id="KW-0812">Transmembrane</keyword>
<feature type="transmembrane region" description="Helical" evidence="8">
    <location>
        <begin position="215"/>
        <end position="236"/>
    </location>
</feature>
<dbReference type="InterPro" id="IPR004638">
    <property type="entry name" value="EmrB-like"/>
</dbReference>
<dbReference type="CDD" id="cd17502">
    <property type="entry name" value="MFS_Azr1_MDR_like"/>
    <property type="match status" value="1"/>
</dbReference>